<evidence type="ECO:0000256" key="7">
    <source>
        <dbReference type="ARBA" id="ARBA00022833"/>
    </source>
</evidence>
<keyword evidence="7" id="KW-0862">Zinc</keyword>
<evidence type="ECO:0000313" key="12">
    <source>
        <dbReference type="Proteomes" id="UP000008467"/>
    </source>
</evidence>
<evidence type="ECO:0000256" key="4">
    <source>
        <dbReference type="ARBA" id="ARBA00020837"/>
    </source>
</evidence>
<comment type="function">
    <text evidence="10">Involved in 1,2-propanediol (1,2-PD) degradation by catalyzing the conversion of propanoyl-CoA to propanoyl-phosphate.</text>
</comment>
<comment type="catalytic activity">
    <reaction evidence="9 10">
        <text>propanoyl-CoA + phosphate = propanoyl phosphate + CoA</text>
        <dbReference type="Rhea" id="RHEA:28046"/>
        <dbReference type="ChEBI" id="CHEBI:43474"/>
        <dbReference type="ChEBI" id="CHEBI:57287"/>
        <dbReference type="ChEBI" id="CHEBI:57392"/>
        <dbReference type="ChEBI" id="CHEBI:58933"/>
        <dbReference type="EC" id="2.3.1.222"/>
    </reaction>
</comment>
<protein>
    <recommendedName>
        <fullName evidence="4 10">Phosphate propanoyltransferase</fullName>
        <ecNumber evidence="3 10">2.3.1.222</ecNumber>
    </recommendedName>
</protein>
<evidence type="ECO:0000256" key="9">
    <source>
        <dbReference type="ARBA" id="ARBA00047589"/>
    </source>
</evidence>
<dbReference type="EC" id="2.3.1.222" evidence="3 10"/>
<keyword evidence="12" id="KW-1185">Reference proteome</keyword>
<dbReference type="HOGENOM" id="CLU_080676_1_0_9"/>
<dbReference type="KEGG" id="cle:Clole_4085"/>
<dbReference type="NCBIfam" id="NF040837">
    <property type="entry name" value="BMC_EutD_Gpos"/>
    <property type="match status" value="1"/>
</dbReference>
<evidence type="ECO:0000313" key="11">
    <source>
        <dbReference type="EMBL" id="ADZ85761.1"/>
    </source>
</evidence>
<evidence type="ECO:0000256" key="10">
    <source>
        <dbReference type="PIRNR" id="PIRNR010130"/>
    </source>
</evidence>
<evidence type="ECO:0000256" key="5">
    <source>
        <dbReference type="ARBA" id="ARBA00022679"/>
    </source>
</evidence>
<dbReference type="RefSeq" id="WP_013659032.1">
    <property type="nucleotide sequence ID" value="NC_015275.1"/>
</dbReference>
<dbReference type="PIRSF" id="PIRSF010130">
    <property type="entry name" value="PduL"/>
    <property type="match status" value="1"/>
</dbReference>
<dbReference type="Proteomes" id="UP000008467">
    <property type="component" value="Chromosome"/>
</dbReference>
<dbReference type="AlphaFoldDB" id="F2JLY1"/>
<dbReference type="GO" id="GO:0046872">
    <property type="term" value="F:metal ion binding"/>
    <property type="evidence" value="ECO:0007669"/>
    <property type="project" value="UniProtKB-KW"/>
</dbReference>
<comment type="pathway">
    <text evidence="10">Polyol metabolism; 1,2-propanediol degradation.</text>
</comment>
<proteinExistence type="inferred from homology"/>
<name>F2JLY1_CELLD</name>
<dbReference type="EMBL" id="CP002582">
    <property type="protein sequence ID" value="ADZ85761.1"/>
    <property type="molecule type" value="Genomic_DNA"/>
</dbReference>
<organism evidence="11 12">
    <name type="scientific">Cellulosilyticum lentocellum (strain ATCC 49066 / DSM 5427 / NCIMB 11756 / RHM5)</name>
    <name type="common">Clostridium lentocellum</name>
    <dbReference type="NCBI Taxonomy" id="642492"/>
    <lineage>
        <taxon>Bacteria</taxon>
        <taxon>Bacillati</taxon>
        <taxon>Bacillota</taxon>
        <taxon>Clostridia</taxon>
        <taxon>Lachnospirales</taxon>
        <taxon>Cellulosilyticaceae</taxon>
        <taxon>Cellulosilyticum</taxon>
    </lineage>
</organism>
<dbReference type="GO" id="GO:0051144">
    <property type="term" value="P:1,2-propanediol catabolic process"/>
    <property type="evidence" value="ECO:0007669"/>
    <property type="project" value="UniProtKB-UniPathway"/>
</dbReference>
<dbReference type="PANTHER" id="PTHR39453:SF1">
    <property type="entry name" value="PHOSPHATE PROPANOYLTRANSFERASE"/>
    <property type="match status" value="1"/>
</dbReference>
<dbReference type="GO" id="GO:0016747">
    <property type="term" value="F:acyltransferase activity, transferring groups other than amino-acyl groups"/>
    <property type="evidence" value="ECO:0007669"/>
    <property type="project" value="InterPro"/>
</dbReference>
<dbReference type="PANTHER" id="PTHR39453">
    <property type="entry name" value="PHOSPHATE PROPANOYLTRANSFERASE"/>
    <property type="match status" value="1"/>
</dbReference>
<sequence length="207" mass="22661">MSASVDQLVDTIVQALKKQLFIEVEASGRHVHLSRQDIDTLFGVGYKLTPVKELSQPGQYASAERVTISGPKGTLKNVVVLGPERKASQVEISLTDALVLGIKAPIRQSGDITGTPEITISNGDKQVKLSQGLIVAKRHMHITPEDANRFHVTDGEIVKVKVFGVRPLIFDDLVVRVSKDFRTYIHIDYDEANACGFTKGTLGMIIK</sequence>
<dbReference type="STRING" id="642492.Clole_4085"/>
<evidence type="ECO:0000256" key="2">
    <source>
        <dbReference type="ARBA" id="ARBA00007342"/>
    </source>
</evidence>
<keyword evidence="8 10" id="KW-0012">Acyltransferase</keyword>
<gene>
    <name evidence="11" type="ordered locus">Clole_4085</name>
</gene>
<dbReference type="UniPathway" id="UPA00621"/>
<evidence type="ECO:0000256" key="8">
    <source>
        <dbReference type="ARBA" id="ARBA00023315"/>
    </source>
</evidence>
<dbReference type="NCBIfam" id="NF011652">
    <property type="entry name" value="PRK15070.1"/>
    <property type="match status" value="1"/>
</dbReference>
<dbReference type="InterPro" id="IPR008300">
    <property type="entry name" value="PTAC"/>
</dbReference>
<keyword evidence="5 10" id="KW-0808">Transferase</keyword>
<reference evidence="11 12" key="1">
    <citation type="journal article" date="2011" name="J. Bacteriol.">
        <title>Complete genome sequence of the cellulose-degrading bacterium Cellulosilyticum lentocellum.</title>
        <authorList>
            <consortium name="US DOE Joint Genome Institute"/>
            <person name="Miller D.A."/>
            <person name="Suen G."/>
            <person name="Bruce D."/>
            <person name="Copeland A."/>
            <person name="Cheng J.F."/>
            <person name="Detter C."/>
            <person name="Goodwin L.A."/>
            <person name="Han C.S."/>
            <person name="Hauser L.J."/>
            <person name="Land M.L."/>
            <person name="Lapidus A."/>
            <person name="Lucas S."/>
            <person name="Meincke L."/>
            <person name="Pitluck S."/>
            <person name="Tapia R."/>
            <person name="Teshima H."/>
            <person name="Woyke T."/>
            <person name="Fox B.G."/>
            <person name="Angert E.R."/>
            <person name="Currie C.R."/>
        </authorList>
    </citation>
    <scope>NUCLEOTIDE SEQUENCE [LARGE SCALE GENOMIC DNA]</scope>
    <source>
        <strain evidence="12">ATCC 49066 / DSM 5427 / NCIMB 11756 / RHM5</strain>
    </source>
</reference>
<accession>F2JLY1</accession>
<keyword evidence="6" id="KW-0479">Metal-binding</keyword>
<evidence type="ECO:0000256" key="3">
    <source>
        <dbReference type="ARBA" id="ARBA00012206"/>
    </source>
</evidence>
<comment type="cofactor">
    <cofactor evidence="1">
        <name>Zn(2+)</name>
        <dbReference type="ChEBI" id="CHEBI:29105"/>
    </cofactor>
</comment>
<evidence type="ECO:0000256" key="6">
    <source>
        <dbReference type="ARBA" id="ARBA00022723"/>
    </source>
</evidence>
<comment type="similarity">
    <text evidence="2 10">Belongs to the PduL family.</text>
</comment>
<dbReference type="Pfam" id="PF06130">
    <property type="entry name" value="PTAC"/>
    <property type="match status" value="1"/>
</dbReference>
<evidence type="ECO:0000256" key="1">
    <source>
        <dbReference type="ARBA" id="ARBA00001947"/>
    </source>
</evidence>
<dbReference type="eggNOG" id="COG4869">
    <property type="taxonomic scope" value="Bacteria"/>
</dbReference>